<dbReference type="Pfam" id="PF08141">
    <property type="entry name" value="SspH"/>
    <property type="match status" value="1"/>
</dbReference>
<organism evidence="5 6">
    <name type="scientific">Robertmurraya kyonggiensis</name>
    <dbReference type="NCBI Taxonomy" id="1037680"/>
    <lineage>
        <taxon>Bacteria</taxon>
        <taxon>Bacillati</taxon>
        <taxon>Bacillota</taxon>
        <taxon>Bacilli</taxon>
        <taxon>Bacillales</taxon>
        <taxon>Bacillaceae</taxon>
        <taxon>Robertmurraya</taxon>
    </lineage>
</organism>
<gene>
    <name evidence="4" type="primary">sspH</name>
    <name evidence="5" type="ORF">FA727_07525</name>
</gene>
<comment type="induction">
    <text evidence="4">Expressed only in the forespore compartment of sporulating cells.</text>
</comment>
<evidence type="ECO:0000256" key="4">
    <source>
        <dbReference type="HAMAP-Rule" id="MF_00667"/>
    </source>
</evidence>
<keyword evidence="3 4" id="KW-0749">Sporulation</keyword>
<accession>A0A4V5P1T9</accession>
<dbReference type="Proteomes" id="UP000307756">
    <property type="component" value="Unassembled WGS sequence"/>
</dbReference>
<dbReference type="GO" id="GO:0042601">
    <property type="term" value="C:endospore-forming forespore"/>
    <property type="evidence" value="ECO:0007669"/>
    <property type="project" value="InterPro"/>
</dbReference>
<dbReference type="InterPro" id="IPR012610">
    <property type="entry name" value="SASP_SspH"/>
</dbReference>
<keyword evidence="6" id="KW-1185">Reference proteome</keyword>
<reference evidence="5 6" key="1">
    <citation type="journal article" date="2011" name="J. Microbiol.">
        <title>Bacillus kyonggiensis sp. nov., isolated from soil of a lettuce field.</title>
        <authorList>
            <person name="Dong K."/>
            <person name="Lee S."/>
        </authorList>
    </citation>
    <scope>NUCLEOTIDE SEQUENCE [LARGE SCALE GENOMIC DNA]</scope>
    <source>
        <strain evidence="5 6">NB22</strain>
    </source>
</reference>
<dbReference type="NCBIfam" id="TIGR02861">
    <property type="entry name" value="SASP_H"/>
    <property type="match status" value="1"/>
</dbReference>
<sequence>MNVGRAKEIVESADIHNVTYEGTPVIIQHVDEQTKIARIYSKKNPEDEQDVPILNLIEED</sequence>
<dbReference type="AlphaFoldDB" id="A0A4V5P1T9"/>
<comment type="similarity">
    <text evidence="2 4">Belongs to the SspH family.</text>
</comment>
<evidence type="ECO:0000313" key="5">
    <source>
        <dbReference type="EMBL" id="TKC19380.1"/>
    </source>
</evidence>
<proteinExistence type="evidence at transcript level"/>
<protein>
    <recommendedName>
        <fullName evidence="4">Small, acid-soluble spore protein H</fullName>
        <shortName evidence="4">SASP H</shortName>
    </recommendedName>
</protein>
<evidence type="ECO:0000256" key="3">
    <source>
        <dbReference type="ARBA" id="ARBA00022969"/>
    </source>
</evidence>
<name>A0A4V5P1T9_9BACI</name>
<evidence type="ECO:0000256" key="2">
    <source>
        <dbReference type="ARBA" id="ARBA00006573"/>
    </source>
</evidence>
<evidence type="ECO:0000256" key="1">
    <source>
        <dbReference type="ARBA" id="ARBA00004288"/>
    </source>
</evidence>
<dbReference type="RefSeq" id="WP_136830289.1">
    <property type="nucleotide sequence ID" value="NZ_SWBM01000001.1"/>
</dbReference>
<comment type="subcellular location">
    <subcellularLocation>
        <location evidence="1 4">Spore core</location>
    </subcellularLocation>
</comment>
<dbReference type="OrthoDB" id="1683648at2"/>
<dbReference type="EMBL" id="SWBM01000001">
    <property type="protein sequence ID" value="TKC19380.1"/>
    <property type="molecule type" value="Genomic_DNA"/>
</dbReference>
<dbReference type="GO" id="GO:0030435">
    <property type="term" value="P:sporulation resulting in formation of a cellular spore"/>
    <property type="evidence" value="ECO:0007669"/>
    <property type="project" value="UniProtKB-KW"/>
</dbReference>
<comment type="caution">
    <text evidence="5">The sequence shown here is derived from an EMBL/GenBank/DDBJ whole genome shotgun (WGS) entry which is preliminary data.</text>
</comment>
<dbReference type="HAMAP" id="MF_00667">
    <property type="entry name" value="SspH"/>
    <property type="match status" value="1"/>
</dbReference>
<evidence type="ECO:0000313" key="6">
    <source>
        <dbReference type="Proteomes" id="UP000307756"/>
    </source>
</evidence>
<dbReference type="GO" id="GO:0030436">
    <property type="term" value="P:asexual sporulation"/>
    <property type="evidence" value="ECO:0007669"/>
    <property type="project" value="UniProtKB-UniRule"/>
</dbReference>